<evidence type="ECO:0000256" key="1">
    <source>
        <dbReference type="SAM" id="MobiDB-lite"/>
    </source>
</evidence>
<feature type="region of interest" description="Disordered" evidence="1">
    <location>
        <begin position="423"/>
        <end position="596"/>
    </location>
</feature>
<sequence length="596" mass="69051">MASSEISAPKLFARDIAAYSDAELDRYLEENRRYVDVEDPENLPDSFIQRLRDRTRRASETAQSHAIDLGQVAARLQDVAADQEQSRRSPSTATTAPLDPEQDYLMDLRLETAFYNMLVDDGGRPSHPLSRLEDVAKDPGEYREILSFWQHGNNDEWRVFGHQLNSWHAFQSLQRFARGQRGYDYWRGVWEESRKFNNIALIRMPGERDPEEEWENVWQLYHTYDNTVNLGGALIRWERFVKRKGQTTEQQGFPEYAEALKERLARHGFTRAFKLEEDAARQDKMTTWIEHLGYQYWCYQKRHDKAWNKLVDSKVLRPGETEEVICDINTSFRDASEIERAKRAVQSAIQRQSKLSPQTLEQRLLAARSKLETVQEEYESLERRSKCITEFIQQTTHYQNAKSDAQRREALLRWMLQQVPRIESELNPPNDRSSDRRGGKNMLKRNRFDELDEEQHSQEQRRDEGMGSSIADRLAPTAVNSQKGERHYGPPSKRRRRTATLSHNAVPNSEDPNSSTGTFEISKTAPKTESRPQNVNGQALRRSSRIAERVKRLNATTTAATLAQAPTPTSSIPPKKQNGKRGRPKKASRRHTLKKG</sequence>
<dbReference type="OrthoDB" id="3775941at2759"/>
<dbReference type="AlphaFoldDB" id="A0A6A6IWF4"/>
<dbReference type="Proteomes" id="UP000800094">
    <property type="component" value="Unassembled WGS sequence"/>
</dbReference>
<evidence type="ECO:0000313" key="2">
    <source>
        <dbReference type="EMBL" id="KAF2254618.1"/>
    </source>
</evidence>
<dbReference type="RefSeq" id="XP_033689622.1">
    <property type="nucleotide sequence ID" value="XM_033831406.1"/>
</dbReference>
<feature type="compositionally biased region" description="Basic residues" evidence="1">
    <location>
        <begin position="577"/>
        <end position="596"/>
    </location>
</feature>
<accession>A0A6A6IWF4</accession>
<dbReference type="GeneID" id="54584736"/>
<proteinExistence type="predicted"/>
<keyword evidence="3" id="KW-1185">Reference proteome</keyword>
<protein>
    <submittedName>
        <fullName evidence="2">Uncharacterized protein</fullName>
    </submittedName>
</protein>
<name>A0A6A6IWF4_9PLEO</name>
<feature type="region of interest" description="Disordered" evidence="1">
    <location>
        <begin position="78"/>
        <end position="101"/>
    </location>
</feature>
<feature type="compositionally biased region" description="Low complexity" evidence="1">
    <location>
        <begin position="555"/>
        <end position="569"/>
    </location>
</feature>
<gene>
    <name evidence="2" type="ORF">BU26DRAFT_537334</name>
</gene>
<feature type="compositionally biased region" description="Polar residues" evidence="1">
    <location>
        <begin position="499"/>
        <end position="537"/>
    </location>
</feature>
<feature type="compositionally biased region" description="Basic and acidic residues" evidence="1">
    <location>
        <begin position="446"/>
        <end position="465"/>
    </location>
</feature>
<evidence type="ECO:0000313" key="3">
    <source>
        <dbReference type="Proteomes" id="UP000800094"/>
    </source>
</evidence>
<organism evidence="2 3">
    <name type="scientific">Trematosphaeria pertusa</name>
    <dbReference type="NCBI Taxonomy" id="390896"/>
    <lineage>
        <taxon>Eukaryota</taxon>
        <taxon>Fungi</taxon>
        <taxon>Dikarya</taxon>
        <taxon>Ascomycota</taxon>
        <taxon>Pezizomycotina</taxon>
        <taxon>Dothideomycetes</taxon>
        <taxon>Pleosporomycetidae</taxon>
        <taxon>Pleosporales</taxon>
        <taxon>Massarineae</taxon>
        <taxon>Trematosphaeriaceae</taxon>
        <taxon>Trematosphaeria</taxon>
    </lineage>
</organism>
<reference evidence="2" key="1">
    <citation type="journal article" date="2020" name="Stud. Mycol.">
        <title>101 Dothideomycetes genomes: a test case for predicting lifestyles and emergence of pathogens.</title>
        <authorList>
            <person name="Haridas S."/>
            <person name="Albert R."/>
            <person name="Binder M."/>
            <person name="Bloem J."/>
            <person name="Labutti K."/>
            <person name="Salamov A."/>
            <person name="Andreopoulos B."/>
            <person name="Baker S."/>
            <person name="Barry K."/>
            <person name="Bills G."/>
            <person name="Bluhm B."/>
            <person name="Cannon C."/>
            <person name="Castanera R."/>
            <person name="Culley D."/>
            <person name="Daum C."/>
            <person name="Ezra D."/>
            <person name="Gonzalez J."/>
            <person name="Henrissat B."/>
            <person name="Kuo A."/>
            <person name="Liang C."/>
            <person name="Lipzen A."/>
            <person name="Lutzoni F."/>
            <person name="Magnuson J."/>
            <person name="Mondo S."/>
            <person name="Nolan M."/>
            <person name="Ohm R."/>
            <person name="Pangilinan J."/>
            <person name="Park H.-J."/>
            <person name="Ramirez L."/>
            <person name="Alfaro M."/>
            <person name="Sun H."/>
            <person name="Tritt A."/>
            <person name="Yoshinaga Y."/>
            <person name="Zwiers L.-H."/>
            <person name="Turgeon B."/>
            <person name="Goodwin S."/>
            <person name="Spatafora J."/>
            <person name="Crous P."/>
            <person name="Grigoriev I."/>
        </authorList>
    </citation>
    <scope>NUCLEOTIDE SEQUENCE</scope>
    <source>
        <strain evidence="2">CBS 122368</strain>
    </source>
</reference>
<dbReference type="EMBL" id="ML987190">
    <property type="protein sequence ID" value="KAF2254618.1"/>
    <property type="molecule type" value="Genomic_DNA"/>
</dbReference>